<comment type="caution">
    <text evidence="2">The sequence shown here is derived from an EMBL/GenBank/DDBJ whole genome shotgun (WGS) entry which is preliminary data.</text>
</comment>
<evidence type="ECO:0000313" key="2">
    <source>
        <dbReference type="EMBL" id="MBM7555868.1"/>
    </source>
</evidence>
<dbReference type="AlphaFoldDB" id="A0A938XNJ9"/>
<name>A0A938XNJ9_9FIRM</name>
<proteinExistence type="predicted"/>
<evidence type="ECO:0000313" key="3">
    <source>
        <dbReference type="Proteomes" id="UP000774000"/>
    </source>
</evidence>
<dbReference type="Proteomes" id="UP000774000">
    <property type="component" value="Unassembled WGS sequence"/>
</dbReference>
<sequence>MKISLGWKLTGLFLVILIVGLGTTAYFSYQGIYEGLFDKTDEELKAINDLKGDQVEDYFKELKDSIKYLSNFKTLEEELPNLSTTYNQSGIESQEYKRAVKEINTGVEYFADNEN</sequence>
<keyword evidence="1" id="KW-0812">Transmembrane</keyword>
<keyword evidence="3" id="KW-1185">Reference proteome</keyword>
<reference evidence="2" key="1">
    <citation type="submission" date="2021-01" db="EMBL/GenBank/DDBJ databases">
        <title>Genomic Encyclopedia of Type Strains, Phase IV (KMG-IV): sequencing the most valuable type-strain genomes for metagenomic binning, comparative biology and taxonomic classification.</title>
        <authorList>
            <person name="Goeker M."/>
        </authorList>
    </citation>
    <scope>NUCLEOTIDE SEQUENCE</scope>
    <source>
        <strain evidence="2">DSM 23230</strain>
    </source>
</reference>
<accession>A0A938XNJ9</accession>
<keyword evidence="1" id="KW-1133">Transmembrane helix</keyword>
<feature type="transmembrane region" description="Helical" evidence="1">
    <location>
        <begin position="12"/>
        <end position="29"/>
    </location>
</feature>
<gene>
    <name evidence="2" type="ORF">JOC47_000702</name>
</gene>
<keyword evidence="1" id="KW-0472">Membrane</keyword>
<dbReference type="RefSeq" id="WP_204700587.1">
    <property type="nucleotide sequence ID" value="NZ_JAFBDQ010000003.1"/>
</dbReference>
<protein>
    <submittedName>
        <fullName evidence="2">Uncharacterized protein</fullName>
    </submittedName>
</protein>
<evidence type="ECO:0000256" key="1">
    <source>
        <dbReference type="SAM" id="Phobius"/>
    </source>
</evidence>
<organism evidence="2 3">
    <name type="scientific">Halanaerobacter jeridensis</name>
    <dbReference type="NCBI Taxonomy" id="706427"/>
    <lineage>
        <taxon>Bacteria</taxon>
        <taxon>Bacillati</taxon>
        <taxon>Bacillota</taxon>
        <taxon>Clostridia</taxon>
        <taxon>Halanaerobiales</taxon>
        <taxon>Halobacteroidaceae</taxon>
        <taxon>Halanaerobacter</taxon>
    </lineage>
</organism>
<dbReference type="EMBL" id="JAFBDQ010000003">
    <property type="protein sequence ID" value="MBM7555868.1"/>
    <property type="molecule type" value="Genomic_DNA"/>
</dbReference>